<feature type="binding site" evidence="13">
    <location>
        <position position="37"/>
    </location>
    <ligand>
        <name>(2R)-3-phosphoglycerate</name>
        <dbReference type="ChEBI" id="CHEBI:58272"/>
    </ligand>
</feature>
<evidence type="ECO:0000256" key="1">
    <source>
        <dbReference type="ARBA" id="ARBA00000642"/>
    </source>
</evidence>
<evidence type="ECO:0000256" key="5">
    <source>
        <dbReference type="ARBA" id="ARBA00016471"/>
    </source>
</evidence>
<keyword evidence="11 12" id="KW-0324">Glycolysis</keyword>
<accession>A0A345DNX9</accession>
<dbReference type="InterPro" id="IPR015824">
    <property type="entry name" value="Phosphoglycerate_kinase_N"/>
</dbReference>
<dbReference type="InterPro" id="IPR015911">
    <property type="entry name" value="Phosphoglycerate_kinase_CS"/>
</dbReference>
<dbReference type="Proteomes" id="UP000253689">
    <property type="component" value="Chromosome"/>
</dbReference>
<dbReference type="UniPathway" id="UPA00109">
    <property type="reaction ID" value="UER00185"/>
</dbReference>
<dbReference type="GO" id="GO:0006096">
    <property type="term" value="P:glycolytic process"/>
    <property type="evidence" value="ECO:0007669"/>
    <property type="project" value="UniProtKB-UniRule"/>
</dbReference>
<dbReference type="PANTHER" id="PTHR11406:SF23">
    <property type="entry name" value="PHOSPHOGLYCERATE KINASE 1, CHLOROPLASTIC-RELATED"/>
    <property type="match status" value="1"/>
</dbReference>
<dbReference type="SUPFAM" id="SSF53748">
    <property type="entry name" value="Phosphoglycerate kinase"/>
    <property type="match status" value="1"/>
</dbReference>
<dbReference type="PROSITE" id="PS00111">
    <property type="entry name" value="PGLYCERATE_KINASE"/>
    <property type="match status" value="1"/>
</dbReference>
<keyword evidence="7 12" id="KW-0808">Transferase</keyword>
<comment type="catalytic activity">
    <reaction evidence="1 12 15">
        <text>(2R)-3-phosphoglycerate + ATP = (2R)-3-phospho-glyceroyl phosphate + ADP</text>
        <dbReference type="Rhea" id="RHEA:14801"/>
        <dbReference type="ChEBI" id="CHEBI:30616"/>
        <dbReference type="ChEBI" id="CHEBI:57604"/>
        <dbReference type="ChEBI" id="CHEBI:58272"/>
        <dbReference type="ChEBI" id="CHEBI:456216"/>
        <dbReference type="EC" id="2.7.2.3"/>
    </reaction>
</comment>
<dbReference type="InterPro" id="IPR036043">
    <property type="entry name" value="Phosphoglycerate_kinase_sf"/>
</dbReference>
<dbReference type="FunFam" id="3.40.50.1260:FF:000008">
    <property type="entry name" value="Phosphoglycerate kinase"/>
    <property type="match status" value="1"/>
</dbReference>
<dbReference type="GO" id="GO:0005829">
    <property type="term" value="C:cytosol"/>
    <property type="evidence" value="ECO:0007669"/>
    <property type="project" value="TreeGrafter"/>
</dbReference>
<dbReference type="EMBL" id="CP031088">
    <property type="protein sequence ID" value="AXF95917.1"/>
    <property type="molecule type" value="Genomic_DNA"/>
</dbReference>
<evidence type="ECO:0000256" key="11">
    <source>
        <dbReference type="ARBA" id="ARBA00023152"/>
    </source>
</evidence>
<dbReference type="InterPro" id="IPR001576">
    <property type="entry name" value="Phosphoglycerate_kinase"/>
</dbReference>
<feature type="binding site" evidence="12 14">
    <location>
        <position position="341"/>
    </location>
    <ligand>
        <name>ATP</name>
        <dbReference type="ChEBI" id="CHEBI:30616"/>
    </ligand>
</feature>
<feature type="binding site" evidence="13">
    <location>
        <position position="172"/>
    </location>
    <ligand>
        <name>(2R)-3-phosphoglycerate</name>
        <dbReference type="ChEBI" id="CHEBI:58272"/>
    </ligand>
</feature>
<dbReference type="PIRSF" id="PIRSF000724">
    <property type="entry name" value="Pgk"/>
    <property type="match status" value="1"/>
</dbReference>
<dbReference type="RefSeq" id="WP_114564733.1">
    <property type="nucleotide sequence ID" value="NZ_CP031088.1"/>
</dbReference>
<evidence type="ECO:0000256" key="12">
    <source>
        <dbReference type="HAMAP-Rule" id="MF_00145"/>
    </source>
</evidence>
<dbReference type="GO" id="GO:0006094">
    <property type="term" value="P:gluconeogenesis"/>
    <property type="evidence" value="ECO:0007669"/>
    <property type="project" value="TreeGrafter"/>
</dbReference>
<dbReference type="PRINTS" id="PR00477">
    <property type="entry name" value="PHGLYCKINASE"/>
</dbReference>
<evidence type="ECO:0000256" key="10">
    <source>
        <dbReference type="ARBA" id="ARBA00022840"/>
    </source>
</evidence>
<dbReference type="GO" id="GO:0005524">
    <property type="term" value="F:ATP binding"/>
    <property type="evidence" value="ECO:0007669"/>
    <property type="project" value="UniProtKB-KW"/>
</dbReference>
<evidence type="ECO:0000313" key="16">
    <source>
        <dbReference type="EMBL" id="AXF95917.1"/>
    </source>
</evidence>
<feature type="binding site" evidence="12">
    <location>
        <position position="172"/>
    </location>
    <ligand>
        <name>substrate</name>
    </ligand>
</feature>
<dbReference type="PANTHER" id="PTHR11406">
    <property type="entry name" value="PHOSPHOGLYCERATE KINASE"/>
    <property type="match status" value="1"/>
</dbReference>
<proteinExistence type="inferred from homology"/>
<evidence type="ECO:0000256" key="4">
    <source>
        <dbReference type="ARBA" id="ARBA00013061"/>
    </source>
</evidence>
<name>A0A345DNX9_9MOLU</name>
<dbReference type="GO" id="GO:0004618">
    <property type="term" value="F:phosphoglycerate kinase activity"/>
    <property type="evidence" value="ECO:0007669"/>
    <property type="project" value="UniProtKB-UniRule"/>
</dbReference>
<evidence type="ECO:0000256" key="8">
    <source>
        <dbReference type="ARBA" id="ARBA00022741"/>
    </source>
</evidence>
<feature type="binding site" evidence="12 14">
    <location>
        <begin position="368"/>
        <end position="371"/>
    </location>
    <ligand>
        <name>ATP</name>
        <dbReference type="ChEBI" id="CHEBI:30616"/>
    </ligand>
</feature>
<dbReference type="AlphaFoldDB" id="A0A345DNX9"/>
<keyword evidence="8 12" id="KW-0547">Nucleotide-binding</keyword>
<sequence>MTNKKELKDVQVKGKKVLVRVDFNVPMKEGQVTDDNRITAALPTIKYLLAQEAKVILFSHLGKVKTADDLEKRDMAPVAKVLEQKLGKPVKFINDFEGKQLEEAIDEMHNQDVILFQNTRFADIINSNGQISVDSDGKATAKRESKNDSALGKYWASLGDVFVNDAFGTAHRAHASNVGIAENIAESCLGFLVEKEVKMLSQGVDNPVKPFVAIIGGAKVSDKIGVIEHLLTKADKILIGGGMAYTFFAAQGHKIGNSLLEVDNVEIAKTFLSKGKGKIILPIDALEAPEFDDVPAKVTTGLDIDDGYMGLDIGPKTIELFKKELADAKTVAWNGPMGVFEFKNYSIGTKAVCEAIAELKGAFTLIGGGDSSAAAIQLGYKDKFTHISTGGGASLEYMEGKPLPGIEAVQNK</sequence>
<dbReference type="FunFam" id="3.40.50.1260:FF:000001">
    <property type="entry name" value="Phosphoglycerate kinase"/>
    <property type="match status" value="1"/>
</dbReference>
<evidence type="ECO:0000313" key="17">
    <source>
        <dbReference type="Proteomes" id="UP000253689"/>
    </source>
</evidence>
<feature type="binding site" evidence="12 14">
    <location>
        <position position="223"/>
    </location>
    <ligand>
        <name>ATP</name>
        <dbReference type="ChEBI" id="CHEBI:30616"/>
    </ligand>
</feature>
<feature type="binding site" evidence="12">
    <location>
        <position position="120"/>
    </location>
    <ligand>
        <name>substrate</name>
    </ligand>
</feature>
<feature type="binding site" evidence="12 13">
    <location>
        <begin position="22"/>
        <end position="24"/>
    </location>
    <ligand>
        <name>substrate</name>
    </ligand>
</feature>
<protein>
    <recommendedName>
        <fullName evidence="5 12">Phosphoglycerate kinase</fullName>
        <ecNumber evidence="4 12">2.7.2.3</ecNumber>
    </recommendedName>
</protein>
<dbReference type="HAMAP" id="MF_00145">
    <property type="entry name" value="Phosphoglyc_kinase"/>
    <property type="match status" value="1"/>
</dbReference>
<evidence type="ECO:0000256" key="9">
    <source>
        <dbReference type="ARBA" id="ARBA00022777"/>
    </source>
</evidence>
<organism evidence="16 17">
    <name type="scientific">Spiroplasma phoeniceum P40</name>
    <dbReference type="NCBI Taxonomy" id="1276259"/>
    <lineage>
        <taxon>Bacteria</taxon>
        <taxon>Bacillati</taxon>
        <taxon>Mycoplasmatota</taxon>
        <taxon>Mollicutes</taxon>
        <taxon>Entomoplasmatales</taxon>
        <taxon>Spiroplasmataceae</taxon>
        <taxon>Spiroplasma</taxon>
    </lineage>
</organism>
<keyword evidence="10 12" id="KW-0067">ATP-binding</keyword>
<comment type="subcellular location">
    <subcellularLocation>
        <location evidence="2 12">Cytoplasm</location>
    </subcellularLocation>
</comment>
<keyword evidence="9 12" id="KW-0418">Kinase</keyword>
<keyword evidence="6 12" id="KW-0963">Cytoplasm</keyword>
<evidence type="ECO:0000256" key="2">
    <source>
        <dbReference type="ARBA" id="ARBA00004496"/>
    </source>
</evidence>
<evidence type="ECO:0000256" key="7">
    <source>
        <dbReference type="ARBA" id="ARBA00022679"/>
    </source>
</evidence>
<feature type="binding site" evidence="12 13">
    <location>
        <begin position="60"/>
        <end position="63"/>
    </location>
    <ligand>
        <name>substrate</name>
    </ligand>
</feature>
<dbReference type="Gene3D" id="3.40.50.1260">
    <property type="entry name" value="Phosphoglycerate kinase, N-terminal domain"/>
    <property type="match status" value="2"/>
</dbReference>
<comment type="similarity">
    <text evidence="12 15">Belongs to the phosphoglycerate kinase family.</text>
</comment>
<dbReference type="KEGG" id="sphh:SDAV_00937"/>
<evidence type="ECO:0000256" key="14">
    <source>
        <dbReference type="PIRSR" id="PIRSR000724-2"/>
    </source>
</evidence>
<dbReference type="Pfam" id="PF00162">
    <property type="entry name" value="PGK"/>
    <property type="match status" value="1"/>
</dbReference>
<evidence type="ECO:0000256" key="6">
    <source>
        <dbReference type="ARBA" id="ARBA00022490"/>
    </source>
</evidence>
<evidence type="ECO:0000256" key="3">
    <source>
        <dbReference type="ARBA" id="ARBA00004838"/>
    </source>
</evidence>
<comment type="subunit">
    <text evidence="12">Monomer.</text>
</comment>
<dbReference type="EC" id="2.7.2.3" evidence="4 12"/>
<comment type="pathway">
    <text evidence="3 12">Carbohydrate degradation; glycolysis; pyruvate from D-glyceraldehyde 3-phosphate: step 2/5.</text>
</comment>
<reference evidence="17" key="1">
    <citation type="submission" date="2018-07" db="EMBL/GenBank/DDBJ databases">
        <title>Complete Genome Sequence of Spiroplasma phoeniceum.</title>
        <authorList>
            <person name="Davis R.E."/>
            <person name="Shao J.Y."/>
            <person name="Zhao Y."/>
            <person name="Silver A."/>
            <person name="Stump z."/>
            <person name="Gasparich G."/>
        </authorList>
    </citation>
    <scope>NUCLEOTIDE SEQUENCE [LARGE SCALE GENOMIC DNA]</scope>
    <source>
        <strain evidence="17">P40</strain>
    </source>
</reference>
<evidence type="ECO:0000256" key="15">
    <source>
        <dbReference type="RuleBase" id="RU000532"/>
    </source>
</evidence>
<feature type="binding site" evidence="13">
    <location>
        <position position="120"/>
    </location>
    <ligand>
        <name>(2R)-3-phosphoglycerate</name>
        <dbReference type="ChEBI" id="CHEBI:58272"/>
    </ligand>
</feature>
<keyword evidence="17" id="KW-1185">Reference proteome</keyword>
<evidence type="ECO:0000256" key="13">
    <source>
        <dbReference type="PIRSR" id="PIRSR000724-1"/>
    </source>
</evidence>
<feature type="binding site" evidence="12">
    <location>
        <position position="37"/>
    </location>
    <ligand>
        <name>substrate</name>
    </ligand>
</feature>
<gene>
    <name evidence="12" type="primary">pgk</name>
    <name evidence="16" type="ORF">SDAV_00937</name>
</gene>
<feature type="binding site" evidence="12 14">
    <location>
        <position position="310"/>
    </location>
    <ligand>
        <name>ATP</name>
        <dbReference type="ChEBI" id="CHEBI:30616"/>
    </ligand>
</feature>
<dbReference type="GO" id="GO:0043531">
    <property type="term" value="F:ADP binding"/>
    <property type="evidence" value="ECO:0007669"/>
    <property type="project" value="TreeGrafter"/>
</dbReference>